<sequence length="92" mass="10801">MVENRYTAVRSEKKCLRKASKWLLEYTEEYDQIFTPKKKQKKVQEQVHKVSSRCEEESLLARGQSSAQNKQVDENSLISTKEELPVLEREAL</sequence>
<feature type="compositionally biased region" description="Basic and acidic residues" evidence="1">
    <location>
        <begin position="80"/>
        <end position="92"/>
    </location>
</feature>
<reference evidence="2" key="1">
    <citation type="submission" date="2017-12" db="EMBL/GenBank/DDBJ databases">
        <title>High-resolution comparative analysis of great ape genomes.</title>
        <authorList>
            <person name="Pollen A."/>
            <person name="Hastie A."/>
            <person name="Hormozdiari F."/>
            <person name="Dougherty M."/>
            <person name="Liu R."/>
            <person name="Chaisson M."/>
            <person name="Hoppe E."/>
            <person name="Hill C."/>
            <person name="Pang A."/>
            <person name="Hillier L."/>
            <person name="Baker C."/>
            <person name="Armstrong J."/>
            <person name="Shendure J."/>
            <person name="Paten B."/>
            <person name="Wilson R."/>
            <person name="Chao H."/>
            <person name="Schneider V."/>
            <person name="Ventura M."/>
            <person name="Kronenberg Z."/>
            <person name="Murali S."/>
            <person name="Gordon D."/>
            <person name="Cantsilieris S."/>
            <person name="Munson K."/>
            <person name="Nelson B."/>
            <person name="Raja A."/>
            <person name="Underwood J."/>
            <person name="Diekhans M."/>
            <person name="Fiddes I."/>
            <person name="Haussler D."/>
            <person name="Eichler E."/>
        </authorList>
    </citation>
    <scope>NUCLEOTIDE SEQUENCE [LARGE SCALE GENOMIC DNA]</scope>
    <source>
        <strain evidence="2">Susie</strain>
    </source>
</reference>
<evidence type="ECO:0000256" key="1">
    <source>
        <dbReference type="SAM" id="MobiDB-lite"/>
    </source>
</evidence>
<name>A0A2J8R7N8_PONAB</name>
<protein>
    <submittedName>
        <fullName evidence="2">Uncharacterized protein</fullName>
    </submittedName>
</protein>
<evidence type="ECO:0000313" key="2">
    <source>
        <dbReference type="EMBL" id="PNJ04544.1"/>
    </source>
</evidence>
<dbReference type="EMBL" id="NDHI03003739">
    <property type="protein sequence ID" value="PNJ04544.1"/>
    <property type="molecule type" value="Genomic_DNA"/>
</dbReference>
<accession>A0A2J8R7N8</accession>
<gene>
    <name evidence="2" type="ORF">CR201_G0053226</name>
</gene>
<comment type="caution">
    <text evidence="2">The sequence shown here is derived from an EMBL/GenBank/DDBJ whole genome shotgun (WGS) entry which is preliminary data.</text>
</comment>
<proteinExistence type="predicted"/>
<dbReference type="AlphaFoldDB" id="A0A2J8R7N8"/>
<organism evidence="2">
    <name type="scientific">Pongo abelii</name>
    <name type="common">Sumatran orangutan</name>
    <name type="synonym">Pongo pygmaeus abelii</name>
    <dbReference type="NCBI Taxonomy" id="9601"/>
    <lineage>
        <taxon>Eukaryota</taxon>
        <taxon>Metazoa</taxon>
        <taxon>Chordata</taxon>
        <taxon>Craniata</taxon>
        <taxon>Vertebrata</taxon>
        <taxon>Euteleostomi</taxon>
        <taxon>Mammalia</taxon>
        <taxon>Eutheria</taxon>
        <taxon>Euarchontoglires</taxon>
        <taxon>Primates</taxon>
        <taxon>Haplorrhini</taxon>
        <taxon>Catarrhini</taxon>
        <taxon>Hominidae</taxon>
        <taxon>Pongo</taxon>
    </lineage>
</organism>
<feature type="region of interest" description="Disordered" evidence="1">
    <location>
        <begin position="58"/>
        <end position="92"/>
    </location>
</feature>
<feature type="compositionally biased region" description="Polar residues" evidence="1">
    <location>
        <begin position="63"/>
        <end position="79"/>
    </location>
</feature>